<dbReference type="PANTHER" id="PTHR33204">
    <property type="entry name" value="TRANSCRIPTIONAL REGULATOR, MARR FAMILY"/>
    <property type="match status" value="1"/>
</dbReference>
<evidence type="ECO:0000259" key="4">
    <source>
        <dbReference type="PROSITE" id="PS51118"/>
    </source>
</evidence>
<dbReference type="GO" id="GO:0003677">
    <property type="term" value="F:DNA binding"/>
    <property type="evidence" value="ECO:0007669"/>
    <property type="project" value="UniProtKB-KW"/>
</dbReference>
<evidence type="ECO:0000256" key="1">
    <source>
        <dbReference type="ARBA" id="ARBA00023015"/>
    </source>
</evidence>
<keyword evidence="3" id="KW-0804">Transcription</keyword>
<keyword evidence="6" id="KW-1185">Reference proteome</keyword>
<dbReference type="InterPro" id="IPR036390">
    <property type="entry name" value="WH_DNA-bd_sf"/>
</dbReference>
<gene>
    <name evidence="5" type="primary">yybR</name>
    <name evidence="5" type="ORF">VR7878_02887</name>
</gene>
<dbReference type="AlphaFoldDB" id="A0A1R4LPR1"/>
<accession>A0A1R4LPR1</accession>
<dbReference type="Gene3D" id="1.10.10.10">
    <property type="entry name" value="Winged helix-like DNA-binding domain superfamily/Winged helix DNA-binding domain"/>
    <property type="match status" value="1"/>
</dbReference>
<reference evidence="6" key="1">
    <citation type="submission" date="2017-02" db="EMBL/GenBank/DDBJ databases">
        <authorList>
            <person name="Rodrigo-Torres L."/>
            <person name="Arahal R.D."/>
            <person name="Lucena T."/>
        </authorList>
    </citation>
    <scope>NUCLEOTIDE SEQUENCE [LARGE SCALE GENOMIC DNA]</scope>
    <source>
        <strain evidence="6">CECT 7878</strain>
    </source>
</reference>
<dbReference type="PANTHER" id="PTHR33204:SF29">
    <property type="entry name" value="TRANSCRIPTIONAL REGULATOR"/>
    <property type="match status" value="1"/>
</dbReference>
<dbReference type="OrthoDB" id="9807069at2"/>
<name>A0A1R4LPR1_VIBR1</name>
<dbReference type="PROSITE" id="PS51118">
    <property type="entry name" value="HTH_HXLR"/>
    <property type="match status" value="1"/>
</dbReference>
<feature type="domain" description="HTH hxlR-type" evidence="4">
    <location>
        <begin position="18"/>
        <end position="118"/>
    </location>
</feature>
<dbReference type="SUPFAM" id="SSF46785">
    <property type="entry name" value="Winged helix' DNA-binding domain"/>
    <property type="match status" value="1"/>
</dbReference>
<dbReference type="InterPro" id="IPR036388">
    <property type="entry name" value="WH-like_DNA-bd_sf"/>
</dbReference>
<evidence type="ECO:0000256" key="2">
    <source>
        <dbReference type="ARBA" id="ARBA00023125"/>
    </source>
</evidence>
<keyword evidence="1" id="KW-0805">Transcription regulation</keyword>
<dbReference type="RefSeq" id="WP_077336811.1">
    <property type="nucleotide sequence ID" value="NZ_FULE01000039.1"/>
</dbReference>
<proteinExistence type="predicted"/>
<evidence type="ECO:0000313" key="5">
    <source>
        <dbReference type="EMBL" id="SJN58505.1"/>
    </source>
</evidence>
<dbReference type="STRING" id="1123498.VR7878_02887"/>
<protein>
    <submittedName>
        <fullName evidence="5">Putative HTH-type transcriptional regulator YybR</fullName>
    </submittedName>
</protein>
<evidence type="ECO:0000313" key="6">
    <source>
        <dbReference type="Proteomes" id="UP000188276"/>
    </source>
</evidence>
<dbReference type="Proteomes" id="UP000188276">
    <property type="component" value="Unassembled WGS sequence"/>
</dbReference>
<dbReference type="InterPro" id="IPR002577">
    <property type="entry name" value="HTH_HxlR"/>
</dbReference>
<dbReference type="EMBL" id="FULE01000039">
    <property type="protein sequence ID" value="SJN58505.1"/>
    <property type="molecule type" value="Genomic_DNA"/>
</dbReference>
<organism evidence="5 6">
    <name type="scientific">Vibrio ruber (strain DSM 16370 / JCM 11486 / BCRC 17186 / CECT 7878 / LMG 23124 / VR1)</name>
    <dbReference type="NCBI Taxonomy" id="1123498"/>
    <lineage>
        <taxon>Bacteria</taxon>
        <taxon>Pseudomonadati</taxon>
        <taxon>Pseudomonadota</taxon>
        <taxon>Gammaproteobacteria</taxon>
        <taxon>Vibrionales</taxon>
        <taxon>Vibrionaceae</taxon>
        <taxon>Vibrio</taxon>
    </lineage>
</organism>
<keyword evidence="2" id="KW-0238">DNA-binding</keyword>
<dbReference type="Pfam" id="PF01638">
    <property type="entry name" value="HxlR"/>
    <property type="match status" value="1"/>
</dbReference>
<evidence type="ECO:0000256" key="3">
    <source>
        <dbReference type="ARBA" id="ARBA00023163"/>
    </source>
</evidence>
<sequence length="126" mass="14475">MDTKEKDLNNAANRESSCPMVDFVNIVSGKWAIPILYRLIVTNDIIRFGALQRAIGPITQKELTKQLRSFENLGLVTRTVYPEMPPRVEYCVTDLGRTLKPTLDSLAHWMTEHREQLFQTSNQEPL</sequence>